<reference evidence="1" key="1">
    <citation type="submission" date="2018-05" db="EMBL/GenBank/DDBJ databases">
        <authorList>
            <person name="Lanie J.A."/>
            <person name="Ng W.-L."/>
            <person name="Kazmierczak K.M."/>
            <person name="Andrzejewski T.M."/>
            <person name="Davidsen T.M."/>
            <person name="Wayne K.J."/>
            <person name="Tettelin H."/>
            <person name="Glass J.I."/>
            <person name="Rusch D."/>
            <person name="Podicherti R."/>
            <person name="Tsui H.-C.T."/>
            <person name="Winkler M.E."/>
        </authorList>
    </citation>
    <scope>NUCLEOTIDE SEQUENCE</scope>
</reference>
<proteinExistence type="predicted"/>
<protein>
    <submittedName>
        <fullName evidence="1">Uncharacterized protein</fullName>
    </submittedName>
</protein>
<dbReference type="AlphaFoldDB" id="A0A382ZCV8"/>
<feature type="non-terminal residue" evidence="1">
    <location>
        <position position="41"/>
    </location>
</feature>
<organism evidence="1">
    <name type="scientific">marine metagenome</name>
    <dbReference type="NCBI Taxonomy" id="408172"/>
    <lineage>
        <taxon>unclassified sequences</taxon>
        <taxon>metagenomes</taxon>
        <taxon>ecological metagenomes</taxon>
    </lineage>
</organism>
<evidence type="ECO:0000313" key="1">
    <source>
        <dbReference type="EMBL" id="SVD92528.1"/>
    </source>
</evidence>
<dbReference type="EMBL" id="UINC01182358">
    <property type="protein sequence ID" value="SVD92528.1"/>
    <property type="molecule type" value="Genomic_DNA"/>
</dbReference>
<accession>A0A382ZCV8</accession>
<name>A0A382ZCV8_9ZZZZ</name>
<gene>
    <name evidence="1" type="ORF">METZ01_LOCUS445382</name>
</gene>
<sequence>MIKLFSTTFFFFLVFFSVLHSQVYYEADPFRLLSYEKSYFV</sequence>